<keyword evidence="3" id="KW-1185">Reference proteome</keyword>
<reference evidence="3" key="1">
    <citation type="submission" date="2016-10" db="EMBL/GenBank/DDBJ databases">
        <authorList>
            <person name="Varghese N."/>
            <person name="Submissions S."/>
        </authorList>
    </citation>
    <scope>NUCLEOTIDE SEQUENCE [LARGE SCALE GENOMIC DNA]</scope>
    <source>
        <strain evidence="3">DSM 23445</strain>
    </source>
</reference>
<protein>
    <submittedName>
        <fullName evidence="2">Uncharacterized protein</fullName>
    </submittedName>
</protein>
<keyword evidence="1" id="KW-0472">Membrane</keyword>
<dbReference type="OrthoDB" id="1443613at2"/>
<dbReference type="STRING" id="305507.SAMN04489724_0280"/>
<feature type="transmembrane region" description="Helical" evidence="1">
    <location>
        <begin position="49"/>
        <end position="74"/>
    </location>
</feature>
<evidence type="ECO:0000313" key="3">
    <source>
        <dbReference type="Proteomes" id="UP000199673"/>
    </source>
</evidence>
<keyword evidence="1" id="KW-0812">Transmembrane</keyword>
<organism evidence="2 3">
    <name type="scientific">Algoriphagus locisalis</name>
    <dbReference type="NCBI Taxonomy" id="305507"/>
    <lineage>
        <taxon>Bacteria</taxon>
        <taxon>Pseudomonadati</taxon>
        <taxon>Bacteroidota</taxon>
        <taxon>Cytophagia</taxon>
        <taxon>Cytophagales</taxon>
        <taxon>Cyclobacteriaceae</taxon>
        <taxon>Algoriphagus</taxon>
    </lineage>
</organism>
<dbReference type="EMBL" id="FPBF01000012">
    <property type="protein sequence ID" value="SFU20253.1"/>
    <property type="molecule type" value="Genomic_DNA"/>
</dbReference>
<feature type="transmembrane region" description="Helical" evidence="1">
    <location>
        <begin position="7"/>
        <end position="29"/>
    </location>
</feature>
<evidence type="ECO:0000313" key="2">
    <source>
        <dbReference type="EMBL" id="SFU20253.1"/>
    </source>
</evidence>
<dbReference type="RefSeq" id="WP_091698413.1">
    <property type="nucleotide sequence ID" value="NZ_FPBF01000012.1"/>
</dbReference>
<keyword evidence="1" id="KW-1133">Transmembrane helix</keyword>
<accession>A0A1I7E8V4</accession>
<name>A0A1I7E8V4_9BACT</name>
<evidence type="ECO:0000256" key="1">
    <source>
        <dbReference type="SAM" id="Phobius"/>
    </source>
</evidence>
<dbReference type="AlphaFoldDB" id="A0A1I7E8V4"/>
<proteinExistence type="predicted"/>
<feature type="transmembrane region" description="Helical" evidence="1">
    <location>
        <begin position="86"/>
        <end position="106"/>
    </location>
</feature>
<sequence>MRFLKLILTYFIWTILSLLLGIGYMRLVLGPNDVSEEGMWYLLHLFYDMGLFHVGVWIGVAIASCFILLDVFFLRKKLKNNPKKTTIQLLTLLAITVIVASVHYILEKVIDVI</sequence>
<dbReference type="Proteomes" id="UP000199673">
    <property type="component" value="Unassembled WGS sequence"/>
</dbReference>
<gene>
    <name evidence="2" type="ORF">SAMN04489724_0280</name>
</gene>